<dbReference type="PANTHER" id="PTHR30231:SF41">
    <property type="entry name" value="DNA POLYMERASE III SUBUNIT EPSILON"/>
    <property type="match status" value="1"/>
</dbReference>
<dbReference type="GO" id="GO:0045004">
    <property type="term" value="P:DNA replication proofreading"/>
    <property type="evidence" value="ECO:0007669"/>
    <property type="project" value="TreeGrafter"/>
</dbReference>
<dbReference type="Gene3D" id="3.30.420.10">
    <property type="entry name" value="Ribonuclease H-like superfamily/Ribonuclease H"/>
    <property type="match status" value="1"/>
</dbReference>
<protein>
    <recommendedName>
        <fullName evidence="2">Exonuclease domain-containing protein</fullName>
    </recommendedName>
</protein>
<dbReference type="SMART" id="SM00479">
    <property type="entry name" value="EXOIII"/>
    <property type="match status" value="1"/>
</dbReference>
<dbReference type="GO" id="GO:0005829">
    <property type="term" value="C:cytosol"/>
    <property type="evidence" value="ECO:0007669"/>
    <property type="project" value="TreeGrafter"/>
</dbReference>
<keyword evidence="1" id="KW-0269">Exonuclease</keyword>
<dbReference type="FunFam" id="3.30.420.10:FF:000045">
    <property type="entry name" value="3'-5' exonuclease DinG"/>
    <property type="match status" value="1"/>
</dbReference>
<dbReference type="SUPFAM" id="SSF53098">
    <property type="entry name" value="Ribonuclease H-like"/>
    <property type="match status" value="1"/>
</dbReference>
<keyword evidence="1" id="KW-0540">Nuclease</keyword>
<dbReference type="CDD" id="cd06127">
    <property type="entry name" value="DEDDh"/>
    <property type="match status" value="1"/>
</dbReference>
<feature type="domain" description="Exonuclease" evidence="2">
    <location>
        <begin position="341"/>
        <end position="509"/>
    </location>
</feature>
<evidence type="ECO:0000259" key="2">
    <source>
        <dbReference type="SMART" id="SM00479"/>
    </source>
</evidence>
<sequence>MNGEEFIGRVRERECFAHAILHKITVYRSEKRCEFSLITDRAYTEEDEKYLSEVVCEAAPQPLAASVSIVKQNADPQIVRNKIIEYLKASHNAAAAFVSAEDIGVSDEGNKIRFSFGVDAAERSFFETRNIVASVENMLRHNFCGEFFGELIYKEKAQPAEDEDAAASDEEEEVADYRPARTFKIHDFEPIDFADVPKTATYIRDCNFRSDSLTICGEIEFIQERTSQKGKPYLRFTVSDTTSRMTFSYFLKKKTEERIRALKAGDKIVCTGENSMFNDRLSFTARYINLGSPPPDFQPEKLPSKAAPARYVTVAPEKFTDYNQINMFDASEIPECLKEKTFVVFDLETTGLVNIPTNGKMDAITEIGAVKIIGGEIREKFSTLVNPERKLDEEIVRLTGITDDMVKDAPKIAAVIPDFYKFCENCILVGHNVQFDFRFIQYYGAQEEYTFDQKTYDTLSIAQSFLFLKNYKLDTLAEHYGIVFNHHRAWDDALTTAKIFIELIKAKKCLPNG</sequence>
<dbReference type="InterPro" id="IPR036397">
    <property type="entry name" value="RNaseH_sf"/>
</dbReference>
<dbReference type="NCBIfam" id="TIGR00573">
    <property type="entry name" value="dnaq"/>
    <property type="match status" value="1"/>
</dbReference>
<keyword evidence="1" id="KW-0378">Hydrolase</keyword>
<gene>
    <name evidence="3" type="ORF">H9728_03000</name>
</gene>
<evidence type="ECO:0000256" key="1">
    <source>
        <dbReference type="ARBA" id="ARBA00022839"/>
    </source>
</evidence>
<name>A0A9D1Z6Y9_9FIRM</name>
<dbReference type="InterPro" id="IPR012337">
    <property type="entry name" value="RNaseH-like_sf"/>
</dbReference>
<proteinExistence type="predicted"/>
<dbReference type="InterPro" id="IPR013520">
    <property type="entry name" value="Ribonucl_H"/>
</dbReference>
<dbReference type="GO" id="GO:0008408">
    <property type="term" value="F:3'-5' exonuclease activity"/>
    <property type="evidence" value="ECO:0007669"/>
    <property type="project" value="TreeGrafter"/>
</dbReference>
<reference evidence="3" key="2">
    <citation type="submission" date="2021-04" db="EMBL/GenBank/DDBJ databases">
        <authorList>
            <person name="Gilroy R."/>
        </authorList>
    </citation>
    <scope>NUCLEOTIDE SEQUENCE</scope>
    <source>
        <strain evidence="3">CHK199-9574</strain>
    </source>
</reference>
<dbReference type="Proteomes" id="UP000824135">
    <property type="component" value="Unassembled WGS sequence"/>
</dbReference>
<dbReference type="Pfam" id="PF00929">
    <property type="entry name" value="RNase_T"/>
    <property type="match status" value="1"/>
</dbReference>
<evidence type="ECO:0000313" key="4">
    <source>
        <dbReference type="Proteomes" id="UP000824135"/>
    </source>
</evidence>
<accession>A0A9D1Z6Y9</accession>
<dbReference type="PANTHER" id="PTHR30231">
    <property type="entry name" value="DNA POLYMERASE III SUBUNIT EPSILON"/>
    <property type="match status" value="1"/>
</dbReference>
<dbReference type="InterPro" id="IPR006054">
    <property type="entry name" value="DnaQ"/>
</dbReference>
<dbReference type="InterPro" id="IPR012340">
    <property type="entry name" value="NA-bd_OB-fold"/>
</dbReference>
<dbReference type="GO" id="GO:0003677">
    <property type="term" value="F:DNA binding"/>
    <property type="evidence" value="ECO:0007669"/>
    <property type="project" value="InterPro"/>
</dbReference>
<dbReference type="AlphaFoldDB" id="A0A9D1Z6Y9"/>
<dbReference type="EMBL" id="DXCO01000024">
    <property type="protein sequence ID" value="HIY77990.1"/>
    <property type="molecule type" value="Genomic_DNA"/>
</dbReference>
<comment type="caution">
    <text evidence="3">The sequence shown here is derived from an EMBL/GenBank/DDBJ whole genome shotgun (WGS) entry which is preliminary data.</text>
</comment>
<dbReference type="Gene3D" id="2.40.50.140">
    <property type="entry name" value="Nucleic acid-binding proteins"/>
    <property type="match status" value="1"/>
</dbReference>
<dbReference type="GO" id="GO:0003887">
    <property type="term" value="F:DNA-directed DNA polymerase activity"/>
    <property type="evidence" value="ECO:0007669"/>
    <property type="project" value="InterPro"/>
</dbReference>
<evidence type="ECO:0000313" key="3">
    <source>
        <dbReference type="EMBL" id="HIY77990.1"/>
    </source>
</evidence>
<organism evidence="3 4">
    <name type="scientific">Candidatus Borkfalkia excrementavium</name>
    <dbReference type="NCBI Taxonomy" id="2838505"/>
    <lineage>
        <taxon>Bacteria</taxon>
        <taxon>Bacillati</taxon>
        <taxon>Bacillota</taxon>
        <taxon>Clostridia</taxon>
        <taxon>Christensenellales</taxon>
        <taxon>Christensenellaceae</taxon>
        <taxon>Candidatus Borkfalkia</taxon>
    </lineage>
</organism>
<reference evidence="3" key="1">
    <citation type="journal article" date="2021" name="PeerJ">
        <title>Extensive microbial diversity within the chicken gut microbiome revealed by metagenomics and culture.</title>
        <authorList>
            <person name="Gilroy R."/>
            <person name="Ravi A."/>
            <person name="Getino M."/>
            <person name="Pursley I."/>
            <person name="Horton D.L."/>
            <person name="Alikhan N.F."/>
            <person name="Baker D."/>
            <person name="Gharbi K."/>
            <person name="Hall N."/>
            <person name="Watson M."/>
            <person name="Adriaenssens E.M."/>
            <person name="Foster-Nyarko E."/>
            <person name="Jarju S."/>
            <person name="Secka A."/>
            <person name="Antonio M."/>
            <person name="Oren A."/>
            <person name="Chaudhuri R.R."/>
            <person name="La Ragione R."/>
            <person name="Hildebrand F."/>
            <person name="Pallen M.J."/>
        </authorList>
    </citation>
    <scope>NUCLEOTIDE SEQUENCE</scope>
    <source>
        <strain evidence="3">CHK199-9574</strain>
    </source>
</reference>
<dbReference type="Gene3D" id="1.20.5.140">
    <property type="match status" value="1"/>
</dbReference>